<organism evidence="1 2">
    <name type="scientific">Necator americanus</name>
    <name type="common">Human hookworm</name>
    <dbReference type="NCBI Taxonomy" id="51031"/>
    <lineage>
        <taxon>Eukaryota</taxon>
        <taxon>Metazoa</taxon>
        <taxon>Ecdysozoa</taxon>
        <taxon>Nematoda</taxon>
        <taxon>Chromadorea</taxon>
        <taxon>Rhabditida</taxon>
        <taxon>Rhabditina</taxon>
        <taxon>Rhabditomorpha</taxon>
        <taxon>Strongyloidea</taxon>
        <taxon>Ancylostomatidae</taxon>
        <taxon>Bunostominae</taxon>
        <taxon>Necator</taxon>
    </lineage>
</organism>
<proteinExistence type="predicted"/>
<gene>
    <name evidence="1" type="ORF">NECAME_16208</name>
</gene>
<sequence length="85" mass="9847">MNGVSIESVCCSQVGSEKHYVGNEEAFYRVVADILHHQSYVPAEQRFYLEIGVYQDLHMSAINEVTLKNLRYEWFDYGPEKMGLL</sequence>
<dbReference type="Proteomes" id="UP000053676">
    <property type="component" value="Unassembled WGS sequence"/>
</dbReference>
<accession>W2TYA3</accession>
<evidence type="ECO:0000313" key="1">
    <source>
        <dbReference type="EMBL" id="ETN86659.1"/>
    </source>
</evidence>
<evidence type="ECO:0000313" key="2">
    <source>
        <dbReference type="Proteomes" id="UP000053676"/>
    </source>
</evidence>
<reference evidence="2" key="1">
    <citation type="journal article" date="2014" name="Nat. Genet.">
        <title>Genome of the human hookworm Necator americanus.</title>
        <authorList>
            <person name="Tang Y.T."/>
            <person name="Gao X."/>
            <person name="Rosa B.A."/>
            <person name="Abubucker S."/>
            <person name="Hallsworth-Pepin K."/>
            <person name="Martin J."/>
            <person name="Tyagi R."/>
            <person name="Heizer E."/>
            <person name="Zhang X."/>
            <person name="Bhonagiri-Palsikar V."/>
            <person name="Minx P."/>
            <person name="Warren W.C."/>
            <person name="Wang Q."/>
            <person name="Zhan B."/>
            <person name="Hotez P.J."/>
            <person name="Sternberg P.W."/>
            <person name="Dougall A."/>
            <person name="Gaze S.T."/>
            <person name="Mulvenna J."/>
            <person name="Sotillo J."/>
            <person name="Ranganathan S."/>
            <person name="Rabelo E.M."/>
            <person name="Wilson R.K."/>
            <person name="Felgner P.L."/>
            <person name="Bethony J."/>
            <person name="Hawdon J.M."/>
            <person name="Gasser R.B."/>
            <person name="Loukas A."/>
            <person name="Mitreva M."/>
        </authorList>
    </citation>
    <scope>NUCLEOTIDE SEQUENCE [LARGE SCALE GENOMIC DNA]</scope>
</reference>
<dbReference type="AlphaFoldDB" id="W2TYA3"/>
<keyword evidence="2" id="KW-1185">Reference proteome</keyword>
<protein>
    <submittedName>
        <fullName evidence="1">Uncharacterized protein</fullName>
    </submittedName>
</protein>
<name>W2TYA3_NECAM</name>
<dbReference type="KEGG" id="nai:NECAME_16208"/>
<dbReference type="EMBL" id="KI657516">
    <property type="protein sequence ID" value="ETN86659.1"/>
    <property type="molecule type" value="Genomic_DNA"/>
</dbReference>